<proteinExistence type="predicted"/>
<evidence type="ECO:0000313" key="1">
    <source>
        <dbReference type="EMBL" id="MCO6408288.1"/>
    </source>
</evidence>
<keyword evidence="2" id="KW-1185">Reference proteome</keyword>
<comment type="caution">
    <text evidence="1">The sequence shown here is derived from an EMBL/GenBank/DDBJ whole genome shotgun (WGS) entry which is preliminary data.</text>
</comment>
<dbReference type="RefSeq" id="WP_382263694.1">
    <property type="nucleotide sequence ID" value="NZ_JAAAML010000001.1"/>
</dbReference>
<protein>
    <submittedName>
        <fullName evidence="1">Uncharacterized protein</fullName>
    </submittedName>
</protein>
<dbReference type="EMBL" id="JAAAML010000001">
    <property type="protein sequence ID" value="MCO6408288.1"/>
    <property type="molecule type" value="Genomic_DNA"/>
</dbReference>
<name>A0ABT1CQ00_9HYPH</name>
<dbReference type="Proteomes" id="UP001320715">
    <property type="component" value="Unassembled WGS sequence"/>
</dbReference>
<sequence>MRPPELVAEYISTGIETSEKRNCPFQIGRAAMVHSSLHLFERLNDQPFVP</sequence>
<organism evidence="1 2">
    <name type="scientific">Hoeflea alexandrii</name>
    <dbReference type="NCBI Taxonomy" id="288436"/>
    <lineage>
        <taxon>Bacteria</taxon>
        <taxon>Pseudomonadati</taxon>
        <taxon>Pseudomonadota</taxon>
        <taxon>Alphaproteobacteria</taxon>
        <taxon>Hyphomicrobiales</taxon>
        <taxon>Rhizobiaceae</taxon>
        <taxon>Hoeflea</taxon>
    </lineage>
</organism>
<reference evidence="1 2" key="1">
    <citation type="submission" date="2020-01" db="EMBL/GenBank/DDBJ databases">
        <title>Genomes of bacteria type strains.</title>
        <authorList>
            <person name="Chen J."/>
            <person name="Zhu S."/>
            <person name="Yang J."/>
        </authorList>
    </citation>
    <scope>NUCLEOTIDE SEQUENCE [LARGE SCALE GENOMIC DNA]</scope>
    <source>
        <strain evidence="1 2">DSM 16655</strain>
    </source>
</reference>
<gene>
    <name evidence="1" type="ORF">GTW23_08900</name>
</gene>
<accession>A0ABT1CQ00</accession>
<evidence type="ECO:0000313" key="2">
    <source>
        <dbReference type="Proteomes" id="UP001320715"/>
    </source>
</evidence>